<organism evidence="2 3">
    <name type="scientific">Cichlidogyrus casuarinus</name>
    <dbReference type="NCBI Taxonomy" id="1844966"/>
    <lineage>
        <taxon>Eukaryota</taxon>
        <taxon>Metazoa</taxon>
        <taxon>Spiralia</taxon>
        <taxon>Lophotrochozoa</taxon>
        <taxon>Platyhelminthes</taxon>
        <taxon>Monogenea</taxon>
        <taxon>Monopisthocotylea</taxon>
        <taxon>Dactylogyridea</taxon>
        <taxon>Ancyrocephalidae</taxon>
        <taxon>Cichlidogyrus</taxon>
    </lineage>
</organism>
<proteinExistence type="predicted"/>
<name>A0ABD2PQA0_9PLAT</name>
<feature type="region of interest" description="Disordered" evidence="1">
    <location>
        <begin position="1"/>
        <end position="87"/>
    </location>
</feature>
<dbReference type="EMBL" id="JBJKFK010003657">
    <property type="protein sequence ID" value="KAL3309668.1"/>
    <property type="molecule type" value="Genomic_DNA"/>
</dbReference>
<feature type="compositionally biased region" description="Polar residues" evidence="1">
    <location>
        <begin position="53"/>
        <end position="62"/>
    </location>
</feature>
<sequence length="130" mass="14010">MYYKNRYGATQEGGQLSEHKLEQIIAASSGPKKDESACYSSPDGSSDEAINMAESSTEWSALSTSPGSPPGGGKRRVLNPGPVSTLPKMPKLHAQSMEDFANCWKQLCSAPKEEKKRPFTVEATLAAEDD</sequence>
<dbReference type="AlphaFoldDB" id="A0ABD2PQA0"/>
<comment type="caution">
    <text evidence="2">The sequence shown here is derived from an EMBL/GenBank/DDBJ whole genome shotgun (WGS) entry which is preliminary data.</text>
</comment>
<evidence type="ECO:0000256" key="1">
    <source>
        <dbReference type="SAM" id="MobiDB-lite"/>
    </source>
</evidence>
<protein>
    <submittedName>
        <fullName evidence="2">Uncharacterized protein</fullName>
    </submittedName>
</protein>
<accession>A0ABD2PQA0</accession>
<reference evidence="2 3" key="1">
    <citation type="submission" date="2024-11" db="EMBL/GenBank/DDBJ databases">
        <title>Adaptive evolution of stress response genes in parasites aligns with host niche diversity.</title>
        <authorList>
            <person name="Hahn C."/>
            <person name="Resl P."/>
        </authorList>
    </citation>
    <scope>NUCLEOTIDE SEQUENCE [LARGE SCALE GENOMIC DNA]</scope>
    <source>
        <strain evidence="2">EGGRZ-B1_66</strain>
        <tissue evidence="2">Body</tissue>
    </source>
</reference>
<dbReference type="Proteomes" id="UP001626550">
    <property type="component" value="Unassembled WGS sequence"/>
</dbReference>
<evidence type="ECO:0000313" key="3">
    <source>
        <dbReference type="Proteomes" id="UP001626550"/>
    </source>
</evidence>
<evidence type="ECO:0000313" key="2">
    <source>
        <dbReference type="EMBL" id="KAL3309668.1"/>
    </source>
</evidence>
<keyword evidence="3" id="KW-1185">Reference proteome</keyword>
<gene>
    <name evidence="2" type="ORF">Ciccas_011784</name>
</gene>